<evidence type="ECO:0000313" key="2">
    <source>
        <dbReference type="Proteomes" id="UP000241118"/>
    </source>
</evidence>
<evidence type="ECO:0008006" key="3">
    <source>
        <dbReference type="Google" id="ProtNLM"/>
    </source>
</evidence>
<accession>A0A2P8IFZ8</accession>
<proteinExistence type="predicted"/>
<gene>
    <name evidence="1" type="ORF">B0I31_102369</name>
</gene>
<reference evidence="1 2" key="1">
    <citation type="submission" date="2018-03" db="EMBL/GenBank/DDBJ databases">
        <title>Genomic Encyclopedia of Type Strains, Phase III (KMG-III): the genomes of soil and plant-associated and newly described type strains.</title>
        <authorList>
            <person name="Whitman W."/>
        </authorList>
    </citation>
    <scope>NUCLEOTIDE SEQUENCE [LARGE SCALE GENOMIC DNA]</scope>
    <source>
        <strain evidence="1 2">CGMCC 4.7097</strain>
    </source>
</reference>
<comment type="caution">
    <text evidence="1">The sequence shown here is derived from an EMBL/GenBank/DDBJ whole genome shotgun (WGS) entry which is preliminary data.</text>
</comment>
<dbReference type="Proteomes" id="UP000241118">
    <property type="component" value="Unassembled WGS sequence"/>
</dbReference>
<evidence type="ECO:0000313" key="1">
    <source>
        <dbReference type="EMBL" id="PSL57391.1"/>
    </source>
</evidence>
<protein>
    <recommendedName>
        <fullName evidence="3">Fe-S cluster assembly iron-binding protein IscA</fullName>
    </recommendedName>
</protein>
<sequence>MLDITHAAGAVISELAPTAGERRGSLRIGWSERDGRRSITLTVAARPAAQDEVITAPTGGRIFLAPPAAKYLRDKLLDVRMDVDGRYRFAVNHKH</sequence>
<keyword evidence="2" id="KW-1185">Reference proteome</keyword>
<dbReference type="AlphaFoldDB" id="A0A2P8IFZ8"/>
<dbReference type="EMBL" id="PYAX01000002">
    <property type="protein sequence ID" value="PSL57391.1"/>
    <property type="molecule type" value="Genomic_DNA"/>
</dbReference>
<name>A0A2P8IFZ8_SACCR</name>
<dbReference type="RefSeq" id="WP_106614340.1">
    <property type="nucleotide sequence ID" value="NZ_PYAX01000002.1"/>
</dbReference>
<dbReference type="OrthoDB" id="3634616at2"/>
<organism evidence="1 2">
    <name type="scientific">Saccharothrix carnea</name>
    <dbReference type="NCBI Taxonomy" id="1280637"/>
    <lineage>
        <taxon>Bacteria</taxon>
        <taxon>Bacillati</taxon>
        <taxon>Actinomycetota</taxon>
        <taxon>Actinomycetes</taxon>
        <taxon>Pseudonocardiales</taxon>
        <taxon>Pseudonocardiaceae</taxon>
        <taxon>Saccharothrix</taxon>
    </lineage>
</organism>